<dbReference type="Pfam" id="PF08541">
    <property type="entry name" value="ACP_syn_III_C"/>
    <property type="match status" value="1"/>
</dbReference>
<evidence type="ECO:0000259" key="3">
    <source>
        <dbReference type="Pfam" id="PF08541"/>
    </source>
</evidence>
<evidence type="ECO:0000313" key="6">
    <source>
        <dbReference type="Proteomes" id="UP001501102"/>
    </source>
</evidence>
<dbReference type="SUPFAM" id="SSF53901">
    <property type="entry name" value="Thiolase-like"/>
    <property type="match status" value="1"/>
</dbReference>
<name>A0ABN3X6D7_STRTU</name>
<reference evidence="5 6" key="1">
    <citation type="journal article" date="2019" name="Int. J. Syst. Evol. Microbiol.">
        <title>The Global Catalogue of Microorganisms (GCM) 10K type strain sequencing project: providing services to taxonomists for standard genome sequencing and annotation.</title>
        <authorList>
            <consortium name="The Broad Institute Genomics Platform"/>
            <consortium name="The Broad Institute Genome Sequencing Center for Infectious Disease"/>
            <person name="Wu L."/>
            <person name="Ma J."/>
        </authorList>
    </citation>
    <scope>NUCLEOTIDE SEQUENCE [LARGE SCALE GENOMIC DNA]</scope>
    <source>
        <strain evidence="5 6">JCM 4087</strain>
    </source>
</reference>
<dbReference type="InterPro" id="IPR013747">
    <property type="entry name" value="ACP_syn_III_C"/>
</dbReference>
<feature type="domain" description="Beta-ketoacyl-[acyl-carrier-protein] synthase III N-terminal" evidence="4">
    <location>
        <begin position="2"/>
        <end position="68"/>
    </location>
</feature>
<gene>
    <name evidence="5" type="ORF">GCM10020221_36110</name>
</gene>
<dbReference type="InterPro" id="IPR013751">
    <property type="entry name" value="ACP_syn_III_N"/>
</dbReference>
<evidence type="ECO:0000259" key="4">
    <source>
        <dbReference type="Pfam" id="PF08545"/>
    </source>
</evidence>
<proteinExistence type="predicted"/>
<dbReference type="InterPro" id="IPR016039">
    <property type="entry name" value="Thiolase-like"/>
</dbReference>
<keyword evidence="2" id="KW-0808">Transferase</keyword>
<evidence type="ECO:0000313" key="5">
    <source>
        <dbReference type="EMBL" id="GAA2937135.1"/>
    </source>
</evidence>
<sequence>MLTSLRLAAALLTAEQDTAEAVLITGGDNFSTPLVDRWRDSEHAMYADSGAALVVSRAGGFAEVLSVVSRSVPELESMHRYGEPLLPPARPAERPLHVGPRLQAWSERPGAGAHDMIEAVTRYGQLVAETAEQGLAEAGIGRSGLARVARRRIPRGPAALPAAGLHRHPAKQGTWEFMRTIGHASVSDPVLGLEHLWTTGQVTEGDHVMLLGATEGMEAGCAVVRITTAYDRDA</sequence>
<keyword evidence="6" id="KW-1185">Reference proteome</keyword>
<evidence type="ECO:0000256" key="2">
    <source>
        <dbReference type="ARBA" id="ARBA00022679"/>
    </source>
</evidence>
<dbReference type="Proteomes" id="UP001501102">
    <property type="component" value="Unassembled WGS sequence"/>
</dbReference>
<comment type="caution">
    <text evidence="5">The sequence shown here is derived from an EMBL/GenBank/DDBJ whole genome shotgun (WGS) entry which is preliminary data.</text>
</comment>
<organism evidence="5 6">
    <name type="scientific">Streptomyces thioluteus</name>
    <dbReference type="NCBI Taxonomy" id="66431"/>
    <lineage>
        <taxon>Bacteria</taxon>
        <taxon>Bacillati</taxon>
        <taxon>Actinomycetota</taxon>
        <taxon>Actinomycetes</taxon>
        <taxon>Kitasatosporales</taxon>
        <taxon>Streptomycetaceae</taxon>
        <taxon>Streptomyces</taxon>
    </lineage>
</organism>
<feature type="domain" description="Beta-ketoacyl-[acyl-carrier-protein] synthase III C-terminal" evidence="3">
    <location>
        <begin position="171"/>
        <end position="226"/>
    </location>
</feature>
<dbReference type="Pfam" id="PF08545">
    <property type="entry name" value="ACP_syn_III"/>
    <property type="match status" value="1"/>
</dbReference>
<dbReference type="Gene3D" id="3.40.47.10">
    <property type="match status" value="2"/>
</dbReference>
<keyword evidence="1" id="KW-0963">Cytoplasm</keyword>
<dbReference type="EMBL" id="BAAAXZ010000136">
    <property type="protein sequence ID" value="GAA2937135.1"/>
    <property type="molecule type" value="Genomic_DNA"/>
</dbReference>
<evidence type="ECO:0000256" key="1">
    <source>
        <dbReference type="ARBA" id="ARBA00022490"/>
    </source>
</evidence>
<accession>A0ABN3X6D7</accession>
<protein>
    <submittedName>
        <fullName evidence="5">Uncharacterized protein</fullName>
    </submittedName>
</protein>